<evidence type="ECO:0000313" key="6">
    <source>
        <dbReference type="Proteomes" id="UP000274327"/>
    </source>
</evidence>
<dbReference type="PANTHER" id="PTHR30329">
    <property type="entry name" value="STATOR ELEMENT OF FLAGELLAR MOTOR COMPLEX"/>
    <property type="match status" value="1"/>
</dbReference>
<dbReference type="EMBL" id="QOCI01000019">
    <property type="protein sequence ID" value="RRR17045.1"/>
    <property type="molecule type" value="Genomic_DNA"/>
</dbReference>
<dbReference type="AlphaFoldDB" id="A0A426SGD4"/>
<feature type="compositionally biased region" description="Basic and acidic residues" evidence="2">
    <location>
        <begin position="192"/>
        <end position="202"/>
    </location>
</feature>
<organism evidence="5 6">
    <name type="scientific">Brachybacterium paraconglomeratum</name>
    <dbReference type="NCBI Taxonomy" id="173362"/>
    <lineage>
        <taxon>Bacteria</taxon>
        <taxon>Bacillati</taxon>
        <taxon>Actinomycetota</taxon>
        <taxon>Actinomycetes</taxon>
        <taxon>Micrococcales</taxon>
        <taxon>Dermabacteraceae</taxon>
        <taxon>Brachybacterium</taxon>
    </lineage>
</organism>
<feature type="chain" id="PRO_5019191997" evidence="3">
    <location>
        <begin position="34"/>
        <end position="202"/>
    </location>
</feature>
<dbReference type="SUPFAM" id="SSF103088">
    <property type="entry name" value="OmpA-like"/>
    <property type="match status" value="1"/>
</dbReference>
<accession>A0A426SGD4</accession>
<dbReference type="GO" id="GO:0016020">
    <property type="term" value="C:membrane"/>
    <property type="evidence" value="ECO:0007669"/>
    <property type="project" value="UniProtKB-UniRule"/>
</dbReference>
<keyword evidence="6" id="KW-1185">Reference proteome</keyword>
<feature type="signal peptide" evidence="3">
    <location>
        <begin position="1"/>
        <end position="33"/>
    </location>
</feature>
<evidence type="ECO:0000313" key="5">
    <source>
        <dbReference type="EMBL" id="RRR17045.1"/>
    </source>
</evidence>
<gene>
    <name evidence="5" type="ORF">DS079_16300</name>
</gene>
<feature type="compositionally biased region" description="Basic and acidic residues" evidence="2">
    <location>
        <begin position="163"/>
        <end position="176"/>
    </location>
</feature>
<reference evidence="5 6" key="1">
    <citation type="submission" date="2018-07" db="EMBL/GenBank/DDBJ databases">
        <title>Brachybacteriurn paraconglorneratum KCTC 9916.</title>
        <authorList>
            <person name="Li Y."/>
        </authorList>
    </citation>
    <scope>NUCLEOTIDE SEQUENCE [LARGE SCALE GENOMIC DNA]</scope>
    <source>
        <strain evidence="5 6">KCTC 9916</strain>
    </source>
</reference>
<dbReference type="InterPro" id="IPR006665">
    <property type="entry name" value="OmpA-like"/>
</dbReference>
<dbReference type="PROSITE" id="PS51123">
    <property type="entry name" value="OMPA_2"/>
    <property type="match status" value="1"/>
</dbReference>
<dbReference type="Pfam" id="PF00691">
    <property type="entry name" value="OmpA"/>
    <property type="match status" value="1"/>
</dbReference>
<evidence type="ECO:0000256" key="2">
    <source>
        <dbReference type="SAM" id="MobiDB-lite"/>
    </source>
</evidence>
<dbReference type="Gene3D" id="3.30.1330.60">
    <property type="entry name" value="OmpA-like domain"/>
    <property type="match status" value="1"/>
</dbReference>
<proteinExistence type="predicted"/>
<feature type="domain" description="OmpA-like" evidence="4">
    <location>
        <begin position="83"/>
        <end position="202"/>
    </location>
</feature>
<evidence type="ECO:0000259" key="4">
    <source>
        <dbReference type="PROSITE" id="PS51123"/>
    </source>
</evidence>
<evidence type="ECO:0000256" key="3">
    <source>
        <dbReference type="SAM" id="SignalP"/>
    </source>
</evidence>
<dbReference type="InterPro" id="IPR036737">
    <property type="entry name" value="OmpA-like_sf"/>
</dbReference>
<comment type="caution">
    <text evidence="5">The sequence shown here is derived from an EMBL/GenBank/DDBJ whole genome shotgun (WGS) entry which is preliminary data.</text>
</comment>
<name>A0A426SGD4_9MICO</name>
<evidence type="ECO:0000256" key="1">
    <source>
        <dbReference type="PROSITE-ProRule" id="PRU00473"/>
    </source>
</evidence>
<keyword evidence="1" id="KW-0472">Membrane</keyword>
<sequence length="202" mass="21264">MRMHRTALRRSTAAASLAASALLLALGAPAALAEGETEGPPEQPFEITDEILQRSITVYDPARSITEYEPARSITELGGSEPAEDEVIVLEADILFPSNAWDLSDGAAARIVELAAEIPEGATVQVGGHTDSLPVDRSKYDFDNQQLSENRAQAVADALTAERPDLTLEVTGHGDAKPAAAGGGGDEASNAADRRVELRYGD</sequence>
<dbReference type="PANTHER" id="PTHR30329:SF21">
    <property type="entry name" value="LIPOPROTEIN YIAD-RELATED"/>
    <property type="match status" value="1"/>
</dbReference>
<dbReference type="InterPro" id="IPR050330">
    <property type="entry name" value="Bact_OuterMem_StrucFunc"/>
</dbReference>
<protein>
    <submittedName>
        <fullName evidence="5">OmpA family protein</fullName>
    </submittedName>
</protein>
<feature type="region of interest" description="Disordered" evidence="2">
    <location>
        <begin position="163"/>
        <end position="202"/>
    </location>
</feature>
<dbReference type="Proteomes" id="UP000274327">
    <property type="component" value="Unassembled WGS sequence"/>
</dbReference>
<keyword evidence="3" id="KW-0732">Signal</keyword>